<dbReference type="EMBL" id="JAQQWN010000004">
    <property type="protein sequence ID" value="KAK8088869.1"/>
    <property type="molecule type" value="Genomic_DNA"/>
</dbReference>
<keyword evidence="5" id="KW-1185">Reference proteome</keyword>
<evidence type="ECO:0000256" key="2">
    <source>
        <dbReference type="SAM" id="Phobius"/>
    </source>
</evidence>
<evidence type="ECO:0000313" key="5">
    <source>
        <dbReference type="Proteomes" id="UP001433268"/>
    </source>
</evidence>
<feature type="compositionally biased region" description="Polar residues" evidence="1">
    <location>
        <begin position="152"/>
        <end position="164"/>
    </location>
</feature>
<feature type="region of interest" description="Disordered" evidence="1">
    <location>
        <begin position="233"/>
        <end position="276"/>
    </location>
</feature>
<keyword evidence="2" id="KW-0472">Membrane</keyword>
<feature type="compositionally biased region" description="Polar residues" evidence="1">
    <location>
        <begin position="296"/>
        <end position="309"/>
    </location>
</feature>
<feature type="compositionally biased region" description="Polar residues" evidence="1">
    <location>
        <begin position="408"/>
        <end position="418"/>
    </location>
</feature>
<dbReference type="RefSeq" id="XP_066671763.1">
    <property type="nucleotide sequence ID" value="XM_066808145.1"/>
</dbReference>
<keyword evidence="3" id="KW-0732">Signal</keyword>
<feature type="compositionally biased region" description="Pro residues" evidence="1">
    <location>
        <begin position="441"/>
        <end position="450"/>
    </location>
</feature>
<accession>A0ABR1X0A6</accession>
<feature type="region of interest" description="Disordered" evidence="1">
    <location>
        <begin position="296"/>
        <end position="366"/>
    </location>
</feature>
<comment type="caution">
    <text evidence="4">The sequence shown here is derived from an EMBL/GenBank/DDBJ whole genome shotgun (WGS) entry which is preliminary data.</text>
</comment>
<evidence type="ECO:0000313" key="4">
    <source>
        <dbReference type="EMBL" id="KAK8088869.1"/>
    </source>
</evidence>
<feature type="compositionally biased region" description="Basic and acidic residues" evidence="1">
    <location>
        <begin position="355"/>
        <end position="366"/>
    </location>
</feature>
<keyword evidence="2" id="KW-0812">Transmembrane</keyword>
<feature type="chain" id="PRO_5045915687" evidence="3">
    <location>
        <begin position="25"/>
        <end position="486"/>
    </location>
</feature>
<feature type="signal peptide" evidence="3">
    <location>
        <begin position="1"/>
        <end position="24"/>
    </location>
</feature>
<dbReference type="Proteomes" id="UP001433268">
    <property type="component" value="Unassembled WGS sequence"/>
</dbReference>
<evidence type="ECO:0000256" key="1">
    <source>
        <dbReference type="SAM" id="MobiDB-lite"/>
    </source>
</evidence>
<name>A0ABR1X0A6_9PEZI</name>
<feature type="compositionally biased region" description="Low complexity" evidence="1">
    <location>
        <begin position="165"/>
        <end position="196"/>
    </location>
</feature>
<organism evidence="4 5">
    <name type="scientific">Apiospora hydei</name>
    <dbReference type="NCBI Taxonomy" id="1337664"/>
    <lineage>
        <taxon>Eukaryota</taxon>
        <taxon>Fungi</taxon>
        <taxon>Dikarya</taxon>
        <taxon>Ascomycota</taxon>
        <taxon>Pezizomycotina</taxon>
        <taxon>Sordariomycetes</taxon>
        <taxon>Xylariomycetidae</taxon>
        <taxon>Amphisphaeriales</taxon>
        <taxon>Apiosporaceae</taxon>
        <taxon>Apiospora</taxon>
    </lineage>
</organism>
<feature type="region of interest" description="Disordered" evidence="1">
    <location>
        <begin position="408"/>
        <end position="486"/>
    </location>
</feature>
<keyword evidence="2" id="KW-1133">Transmembrane helix</keyword>
<feature type="region of interest" description="Disordered" evidence="1">
    <location>
        <begin position="140"/>
        <end position="196"/>
    </location>
</feature>
<feature type="transmembrane region" description="Helical" evidence="2">
    <location>
        <begin position="205"/>
        <end position="227"/>
    </location>
</feature>
<feature type="compositionally biased region" description="Basic and acidic residues" evidence="1">
    <location>
        <begin position="419"/>
        <end position="431"/>
    </location>
</feature>
<gene>
    <name evidence="4" type="ORF">PG997_003830</name>
</gene>
<protein>
    <submittedName>
        <fullName evidence="4">Uncharacterized protein</fullName>
    </submittedName>
</protein>
<dbReference type="GeneID" id="92041205"/>
<reference evidence="4 5" key="1">
    <citation type="submission" date="2023-01" db="EMBL/GenBank/DDBJ databases">
        <title>Analysis of 21 Apiospora genomes using comparative genomics revels a genus with tremendous synthesis potential of carbohydrate active enzymes and secondary metabolites.</title>
        <authorList>
            <person name="Sorensen T."/>
        </authorList>
    </citation>
    <scope>NUCLEOTIDE SEQUENCE [LARGE SCALE GENOMIC DNA]</scope>
    <source>
        <strain evidence="4 5">CBS 114990</strain>
    </source>
</reference>
<evidence type="ECO:0000256" key="3">
    <source>
        <dbReference type="SAM" id="SignalP"/>
    </source>
</evidence>
<proteinExistence type="predicted"/>
<sequence length="486" mass="51250">MRRIRGVLRACSLAVALGIATTNAMSITPNPIFERADTCGSGNLARCTQKGLPDNFCCDKGSSCIALAGLTTVLCCPNGPDGCTVIAPIVCDLKLQDPASNPNAQVKTTVLNGKLPSCGSNCCPFGYSCGDDGNCIMDQDQSKKPQGAKPAPTSTGAAPNSPVLSPTSKPSASATSGASPSASATAAPASETPVPAAPSTFPTGAVIGGAIGGVLGFSAIIIGFLLYRRRQQKKEGDDSGSLGGRSTSSSRYRDSEFHCRGQPQTLGPRGVHISKPLGTTVQSHQWYDESIAQNTLSNHSTPMSQSQGAFQPLHHRPVPPHPSENPFVSRGSTGSWESDARSRHTSAEPPPLKQGSREVSPDARLDPLRGTINVGLDLHDDNAKRLSNNGSLQDYMLNSGVLSYVQHGQSYDRSSNSPADRDMGRESHYPDEYDGQEQERPPMPPMPPMPNNYSAGRTLTAPGSKDGKRPETTWEIIQRQAGGSER</sequence>